<sequence>MSTAAPVAAKTVPLLIGGQWIEPAASAWEEVFNPSSGAVIARTPLVGAAEVDAAVRAAAAALPDWSATPVVERARVMFRFRALLEERFEEVATLLTREHGKTLAEARAEVNRGVEMVEFACSIPALITGEILPDIASGVDAECVRHPVGVCVGITPYNFPNMVPLWMFPVAITCGNTFVLKPSEKTPLSAVLLGELLAEAGLPDGVFNLVHGARDCVEALLTHPQVAAISFVGSTPVAKIVYETGTAHGKRVQAAGGAKNHLIIMPDADMDQTVKQLAASAYGCAGQRCMAGSIAVAVGSAGDPLVDGLVNLGTAMQVGASDPALSAAAESIGMGPLIREDHRRRVASYLDIAAEDGAKIALDGRQAAAAQSGDGFVLGPSVVDHVAPTMRVAKEEIFGPVLSVSRVGSLEDALALGDGCEFGNGAVIFTRDGYAAREFKQRFNAGMIGINVGVPAPMAWFPFTGWNRSFFGDLHIQGKEGIQFYTRQKVTLTRWPRTDESHLDPVWRSGR</sequence>
<dbReference type="InterPro" id="IPR016160">
    <property type="entry name" value="Ald_DH_CS_CYS"/>
</dbReference>
<evidence type="ECO:0000256" key="1">
    <source>
        <dbReference type="ARBA" id="ARBA00013048"/>
    </source>
</evidence>
<reference evidence="5 6" key="1">
    <citation type="submission" date="2019-02" db="EMBL/GenBank/DDBJ databases">
        <title>Deep-cultivation of Planctomycetes and their phenomic and genomic characterization uncovers novel biology.</title>
        <authorList>
            <person name="Wiegand S."/>
            <person name="Jogler M."/>
            <person name="Boedeker C."/>
            <person name="Pinto D."/>
            <person name="Vollmers J."/>
            <person name="Rivas-Marin E."/>
            <person name="Kohn T."/>
            <person name="Peeters S.H."/>
            <person name="Heuer A."/>
            <person name="Rast P."/>
            <person name="Oberbeckmann S."/>
            <person name="Bunk B."/>
            <person name="Jeske O."/>
            <person name="Meyerdierks A."/>
            <person name="Storesund J.E."/>
            <person name="Kallscheuer N."/>
            <person name="Luecker S."/>
            <person name="Lage O.M."/>
            <person name="Pohl T."/>
            <person name="Merkel B.J."/>
            <person name="Hornburger P."/>
            <person name="Mueller R.-W."/>
            <person name="Bruemmer F."/>
            <person name="Labrenz M."/>
            <person name="Spormann A.M."/>
            <person name="Op Den Camp H."/>
            <person name="Overmann J."/>
            <person name="Amann R."/>
            <person name="Jetten M.S.M."/>
            <person name="Mascher T."/>
            <person name="Medema M.H."/>
            <person name="Devos D.P."/>
            <person name="Kaster A.-K."/>
            <person name="Ovreas L."/>
            <person name="Rohde M."/>
            <person name="Galperin M.Y."/>
            <person name="Jogler C."/>
        </authorList>
    </citation>
    <scope>NUCLEOTIDE SEQUENCE [LARGE SCALE GENOMIC DNA]</scope>
    <source>
        <strain evidence="5 6">Pla111</strain>
    </source>
</reference>
<evidence type="ECO:0000259" key="4">
    <source>
        <dbReference type="Pfam" id="PF00171"/>
    </source>
</evidence>
<keyword evidence="6" id="KW-1185">Reference proteome</keyword>
<dbReference type="RefSeq" id="WP_146575224.1">
    <property type="nucleotide sequence ID" value="NZ_SJPH01000008.1"/>
</dbReference>
<dbReference type="CDD" id="cd07085">
    <property type="entry name" value="ALDH_F6_MMSDH"/>
    <property type="match status" value="1"/>
</dbReference>
<dbReference type="InterPro" id="IPR010061">
    <property type="entry name" value="MeMal-semiAld_DH"/>
</dbReference>
<dbReference type="AlphaFoldDB" id="A0A5C5VU25"/>
<comment type="caution">
    <text evidence="5">The sequence shown here is derived from an EMBL/GenBank/DDBJ whole genome shotgun (WGS) entry which is preliminary data.</text>
</comment>
<gene>
    <name evidence="5" type="primary">iolA</name>
    <name evidence="5" type="ORF">Pla111_30200</name>
</gene>
<dbReference type="InterPro" id="IPR016162">
    <property type="entry name" value="Ald_DH_N"/>
</dbReference>
<dbReference type="Gene3D" id="3.40.605.10">
    <property type="entry name" value="Aldehyde Dehydrogenase, Chain A, domain 1"/>
    <property type="match status" value="1"/>
</dbReference>
<keyword evidence="2 5" id="KW-0560">Oxidoreductase</keyword>
<name>A0A5C5VU25_9BACT</name>
<dbReference type="SUPFAM" id="SSF53720">
    <property type="entry name" value="ALDH-like"/>
    <property type="match status" value="1"/>
</dbReference>
<dbReference type="OrthoDB" id="4503395at2"/>
<dbReference type="Proteomes" id="UP000318995">
    <property type="component" value="Unassembled WGS sequence"/>
</dbReference>
<dbReference type="FunFam" id="3.40.605.10:FF:000003">
    <property type="entry name" value="Methylmalonate-semialdehyde dehydrogenase [acylating]"/>
    <property type="match status" value="1"/>
</dbReference>
<protein>
    <recommendedName>
        <fullName evidence="1">methylmalonate-semialdehyde dehydrogenase (CoA acylating)</fullName>
        <ecNumber evidence="1">1.2.1.27</ecNumber>
    </recommendedName>
</protein>
<evidence type="ECO:0000313" key="5">
    <source>
        <dbReference type="EMBL" id="TWT41643.1"/>
    </source>
</evidence>
<accession>A0A5C5VU25</accession>
<dbReference type="PANTHER" id="PTHR43866:SF4">
    <property type="entry name" value="MALONATE-SEMIALDEHYDE DEHYDROGENASE"/>
    <property type="match status" value="1"/>
</dbReference>
<dbReference type="Gene3D" id="3.40.309.10">
    <property type="entry name" value="Aldehyde Dehydrogenase, Chain A, domain 2"/>
    <property type="match status" value="1"/>
</dbReference>
<dbReference type="Pfam" id="PF00171">
    <property type="entry name" value="Aldedh"/>
    <property type="match status" value="1"/>
</dbReference>
<dbReference type="InterPro" id="IPR016161">
    <property type="entry name" value="Ald_DH/histidinol_DH"/>
</dbReference>
<dbReference type="GO" id="GO:0006574">
    <property type="term" value="P:L-valine catabolic process"/>
    <property type="evidence" value="ECO:0007669"/>
    <property type="project" value="TreeGrafter"/>
</dbReference>
<feature type="domain" description="Aldehyde dehydrogenase" evidence="4">
    <location>
        <begin position="20"/>
        <end position="490"/>
    </location>
</feature>
<organism evidence="5 6">
    <name type="scientific">Botrimarina hoheduenensis</name>
    <dbReference type="NCBI Taxonomy" id="2528000"/>
    <lineage>
        <taxon>Bacteria</taxon>
        <taxon>Pseudomonadati</taxon>
        <taxon>Planctomycetota</taxon>
        <taxon>Planctomycetia</taxon>
        <taxon>Pirellulales</taxon>
        <taxon>Lacipirellulaceae</taxon>
        <taxon>Botrimarina</taxon>
    </lineage>
</organism>
<dbReference type="NCBIfam" id="TIGR01722">
    <property type="entry name" value="MMSDH"/>
    <property type="match status" value="1"/>
</dbReference>
<dbReference type="PANTHER" id="PTHR43866">
    <property type="entry name" value="MALONATE-SEMIALDEHYDE DEHYDROGENASE"/>
    <property type="match status" value="1"/>
</dbReference>
<evidence type="ECO:0000313" key="6">
    <source>
        <dbReference type="Proteomes" id="UP000318995"/>
    </source>
</evidence>
<dbReference type="EMBL" id="SJPH01000008">
    <property type="protein sequence ID" value="TWT41643.1"/>
    <property type="molecule type" value="Genomic_DNA"/>
</dbReference>
<evidence type="ECO:0000256" key="3">
    <source>
        <dbReference type="ARBA" id="ARBA00023027"/>
    </source>
</evidence>
<dbReference type="GO" id="GO:0006210">
    <property type="term" value="P:thymine catabolic process"/>
    <property type="evidence" value="ECO:0007669"/>
    <property type="project" value="TreeGrafter"/>
</dbReference>
<dbReference type="PROSITE" id="PS00070">
    <property type="entry name" value="ALDEHYDE_DEHYDR_CYS"/>
    <property type="match status" value="1"/>
</dbReference>
<dbReference type="EC" id="1.2.1.27" evidence="1"/>
<keyword evidence="3" id="KW-0520">NAD</keyword>
<proteinExistence type="predicted"/>
<dbReference type="InterPro" id="IPR016163">
    <property type="entry name" value="Ald_DH_C"/>
</dbReference>
<dbReference type="GO" id="GO:0004491">
    <property type="term" value="F:methylmalonate-semialdehyde dehydrogenase (acylating, NAD) activity"/>
    <property type="evidence" value="ECO:0007669"/>
    <property type="project" value="UniProtKB-EC"/>
</dbReference>
<evidence type="ECO:0000256" key="2">
    <source>
        <dbReference type="ARBA" id="ARBA00023002"/>
    </source>
</evidence>
<dbReference type="FunFam" id="3.40.309.10:FF:000002">
    <property type="entry name" value="Methylmalonate-semialdehyde dehydrogenase (Acylating)"/>
    <property type="match status" value="1"/>
</dbReference>
<dbReference type="InterPro" id="IPR015590">
    <property type="entry name" value="Aldehyde_DH_dom"/>
</dbReference>